<evidence type="ECO:0000313" key="1">
    <source>
        <dbReference type="EMBL" id="MPN09592.1"/>
    </source>
</evidence>
<accession>A0A645F7U5</accession>
<name>A0A645F7U5_9ZZZZ</name>
<sequence>MLHCTRTQEQSAFEQAMSQAVEQPGCDAEIGANAQACNDVAQLADGRKCQHTFHIRLGKGEKGAGEDGDAANCDDRHIPGMRPMSHRIHACDQVHACFYVTGGVQ</sequence>
<comment type="caution">
    <text evidence="1">The sequence shown here is derived from an EMBL/GenBank/DDBJ whole genome shotgun (WGS) entry which is preliminary data.</text>
</comment>
<gene>
    <name evidence="1" type="ORF">SDC9_156883</name>
</gene>
<protein>
    <submittedName>
        <fullName evidence="1">Uncharacterized protein</fullName>
    </submittedName>
</protein>
<dbReference type="EMBL" id="VSSQ01055705">
    <property type="protein sequence ID" value="MPN09592.1"/>
    <property type="molecule type" value="Genomic_DNA"/>
</dbReference>
<proteinExistence type="predicted"/>
<organism evidence="1">
    <name type="scientific">bioreactor metagenome</name>
    <dbReference type="NCBI Taxonomy" id="1076179"/>
    <lineage>
        <taxon>unclassified sequences</taxon>
        <taxon>metagenomes</taxon>
        <taxon>ecological metagenomes</taxon>
    </lineage>
</organism>
<dbReference type="AlphaFoldDB" id="A0A645F7U5"/>
<reference evidence="1" key="1">
    <citation type="submission" date="2019-08" db="EMBL/GenBank/DDBJ databases">
        <authorList>
            <person name="Kucharzyk K."/>
            <person name="Murdoch R.W."/>
            <person name="Higgins S."/>
            <person name="Loffler F."/>
        </authorList>
    </citation>
    <scope>NUCLEOTIDE SEQUENCE</scope>
</reference>